<protein>
    <recommendedName>
        <fullName evidence="5">HTH tetR-type domain-containing protein</fullName>
    </recommendedName>
</protein>
<dbReference type="Pfam" id="PF00440">
    <property type="entry name" value="TetR_N"/>
    <property type="match status" value="1"/>
</dbReference>
<keyword evidence="7" id="KW-1185">Reference proteome</keyword>
<evidence type="ECO:0000256" key="3">
    <source>
        <dbReference type="ARBA" id="ARBA00023163"/>
    </source>
</evidence>
<feature type="DNA-binding region" description="H-T-H motif" evidence="4">
    <location>
        <begin position="56"/>
        <end position="75"/>
    </location>
</feature>
<dbReference type="SUPFAM" id="SSF46689">
    <property type="entry name" value="Homeodomain-like"/>
    <property type="match status" value="1"/>
</dbReference>
<evidence type="ECO:0000256" key="2">
    <source>
        <dbReference type="ARBA" id="ARBA00023125"/>
    </source>
</evidence>
<accession>A0ABQ3B104</accession>
<evidence type="ECO:0000256" key="1">
    <source>
        <dbReference type="ARBA" id="ARBA00023015"/>
    </source>
</evidence>
<dbReference type="Gene3D" id="1.10.357.10">
    <property type="entry name" value="Tetracycline Repressor, domain 2"/>
    <property type="match status" value="1"/>
</dbReference>
<name>A0ABQ3B104_9GAMM</name>
<evidence type="ECO:0000259" key="5">
    <source>
        <dbReference type="PROSITE" id="PS50977"/>
    </source>
</evidence>
<dbReference type="EMBL" id="BMXV01000003">
    <property type="protein sequence ID" value="GGY70663.1"/>
    <property type="molecule type" value="Genomic_DNA"/>
</dbReference>
<reference evidence="7" key="1">
    <citation type="journal article" date="2019" name="Int. J. Syst. Evol. Microbiol.">
        <title>The Global Catalogue of Microorganisms (GCM) 10K type strain sequencing project: providing services to taxonomists for standard genome sequencing and annotation.</title>
        <authorList>
            <consortium name="The Broad Institute Genomics Platform"/>
            <consortium name="The Broad Institute Genome Sequencing Center for Infectious Disease"/>
            <person name="Wu L."/>
            <person name="Ma J."/>
        </authorList>
    </citation>
    <scope>NUCLEOTIDE SEQUENCE [LARGE SCALE GENOMIC DNA]</scope>
    <source>
        <strain evidence="7">KCTC 22280</strain>
    </source>
</reference>
<feature type="domain" description="HTH tetR-type" evidence="5">
    <location>
        <begin position="33"/>
        <end position="93"/>
    </location>
</feature>
<dbReference type="Proteomes" id="UP000601597">
    <property type="component" value="Unassembled WGS sequence"/>
</dbReference>
<sequence length="230" mass="26037">MNNKKTDKSAVSKLPEELIEAPVDGIQNTSLVEHRRDQICDAALELFLQKGFASTTIRDICARSGVNQASIYDYIANKNDILRRLLNKLWFRSGAPNLDELLDEQGDSTSFEQLVARYLSESWGKKRKGTLLAYRTVPHLQKADRKAMRRRDEMVIQALADKLRIRTELPEGDYRVEVIANLIIYLAGFGPMRDWLHQDLEPEQIVGTVAAGINAMVEHLEATSPTQLSE</sequence>
<organism evidence="6 7">
    <name type="scientific">Marinobacter zhanjiangensis</name>
    <dbReference type="NCBI Taxonomy" id="578215"/>
    <lineage>
        <taxon>Bacteria</taxon>
        <taxon>Pseudomonadati</taxon>
        <taxon>Pseudomonadota</taxon>
        <taxon>Gammaproteobacteria</taxon>
        <taxon>Pseudomonadales</taxon>
        <taxon>Marinobacteraceae</taxon>
        <taxon>Marinobacter</taxon>
    </lineage>
</organism>
<dbReference type="PROSITE" id="PS50977">
    <property type="entry name" value="HTH_TETR_2"/>
    <property type="match status" value="1"/>
</dbReference>
<dbReference type="InterPro" id="IPR009057">
    <property type="entry name" value="Homeodomain-like_sf"/>
</dbReference>
<dbReference type="PRINTS" id="PR00455">
    <property type="entry name" value="HTHTETR"/>
</dbReference>
<dbReference type="InterPro" id="IPR050109">
    <property type="entry name" value="HTH-type_TetR-like_transc_reg"/>
</dbReference>
<keyword evidence="1" id="KW-0805">Transcription regulation</keyword>
<evidence type="ECO:0000256" key="4">
    <source>
        <dbReference type="PROSITE-ProRule" id="PRU00335"/>
    </source>
</evidence>
<dbReference type="InterPro" id="IPR001647">
    <property type="entry name" value="HTH_TetR"/>
</dbReference>
<gene>
    <name evidence="6" type="ORF">GCM10007071_17140</name>
</gene>
<keyword evidence="2 4" id="KW-0238">DNA-binding</keyword>
<dbReference type="RefSeq" id="WP_189575412.1">
    <property type="nucleotide sequence ID" value="NZ_BMXV01000003.1"/>
</dbReference>
<comment type="caution">
    <text evidence="6">The sequence shown here is derived from an EMBL/GenBank/DDBJ whole genome shotgun (WGS) entry which is preliminary data.</text>
</comment>
<evidence type="ECO:0000313" key="6">
    <source>
        <dbReference type="EMBL" id="GGY70663.1"/>
    </source>
</evidence>
<dbReference type="PANTHER" id="PTHR30055">
    <property type="entry name" value="HTH-TYPE TRANSCRIPTIONAL REGULATOR RUTR"/>
    <property type="match status" value="1"/>
</dbReference>
<evidence type="ECO:0000313" key="7">
    <source>
        <dbReference type="Proteomes" id="UP000601597"/>
    </source>
</evidence>
<keyword evidence="3" id="KW-0804">Transcription</keyword>
<dbReference type="PANTHER" id="PTHR30055:SF234">
    <property type="entry name" value="HTH-TYPE TRANSCRIPTIONAL REGULATOR BETI"/>
    <property type="match status" value="1"/>
</dbReference>
<proteinExistence type="predicted"/>